<sequence length="479" mass="50689">MKMKFKLLLVALLCAIISRAQTNTNLGTNAGNAGSENTSIGYNANDVVTGVYNVGVGSYAGSALTTGNQNTYIGVSAGRSTTTASYNTFLGINAGYDNTTGGSNTFLGGYAGFKVTTGTNNVFVGTNSGRSLTTSSANTAIGYQALYSSPTGYYNTATGTEALYNTINGGNTGFGYRTLYSNTTGYNNTAVGNNALAFNGTGTYNTAVGYFSNVPGGGVYVENSTALGSEAQITASNQVRIGNSNVTSIGGVVGWSVVSDGRFKSDIKEDVSGLDFVNGLRPVSYTLDRAALDKFYGLPDSVTQRSSASRKISMRTTGFVAQEVEALVKKTGYVFGGIDAPQNEKDHYSIRYDQFVVPLVKAVQELSAKVGEQQRQIEALLAQGGHLEQSLLHQSILYQNNANPFSSDTEIRMVVAQDVISARIIVYNLEGAQLKAIDVKGRGDQRVVLSGNELKAGIYLYALIADGKIIDTKRMVLMK</sequence>
<keyword evidence="1" id="KW-0732">Signal</keyword>
<reference evidence="3 4" key="1">
    <citation type="submission" date="2016-11" db="EMBL/GenBank/DDBJ databases">
        <authorList>
            <person name="Jaros S."/>
            <person name="Januszkiewicz K."/>
            <person name="Wedrychowicz H."/>
        </authorList>
    </citation>
    <scope>NUCLEOTIDE SEQUENCE [LARGE SCALE GENOMIC DNA]</scope>
    <source>
        <strain evidence="3 4">DSM 24574</strain>
    </source>
</reference>
<evidence type="ECO:0000313" key="3">
    <source>
        <dbReference type="EMBL" id="SHH90662.1"/>
    </source>
</evidence>
<keyword evidence="4" id="KW-1185">Reference proteome</keyword>
<accession>A0A1M5WTA9</accession>
<evidence type="ECO:0000313" key="4">
    <source>
        <dbReference type="Proteomes" id="UP000184212"/>
    </source>
</evidence>
<evidence type="ECO:0000256" key="1">
    <source>
        <dbReference type="SAM" id="SignalP"/>
    </source>
</evidence>
<dbReference type="Proteomes" id="UP000184212">
    <property type="component" value="Unassembled WGS sequence"/>
</dbReference>
<dbReference type="EMBL" id="FQWQ01000005">
    <property type="protein sequence ID" value="SHH90662.1"/>
    <property type="molecule type" value="Genomic_DNA"/>
</dbReference>
<dbReference type="RefSeq" id="WP_073141983.1">
    <property type="nucleotide sequence ID" value="NZ_FQWQ01000005.1"/>
</dbReference>
<evidence type="ECO:0000259" key="2">
    <source>
        <dbReference type="PROSITE" id="PS51688"/>
    </source>
</evidence>
<protein>
    <submittedName>
        <fullName evidence="3">Chaperone of endosialidase</fullName>
    </submittedName>
</protein>
<dbReference type="InterPro" id="IPR011049">
    <property type="entry name" value="Serralysin-like_metalloprot_C"/>
</dbReference>
<dbReference type="PROSITE" id="PS51688">
    <property type="entry name" value="ICA"/>
    <property type="match status" value="1"/>
</dbReference>
<feature type="chain" id="PRO_5013177985" evidence="1">
    <location>
        <begin position="23"/>
        <end position="479"/>
    </location>
</feature>
<dbReference type="AlphaFoldDB" id="A0A1M5WTA9"/>
<dbReference type="STRING" id="947013.SAMN04488109_5988"/>
<dbReference type="Pfam" id="PF13884">
    <property type="entry name" value="Peptidase_S74"/>
    <property type="match status" value="1"/>
</dbReference>
<dbReference type="Gene3D" id="2.150.10.10">
    <property type="entry name" value="Serralysin-like metalloprotease, C-terminal"/>
    <property type="match status" value="1"/>
</dbReference>
<name>A0A1M5WTA9_9BACT</name>
<dbReference type="InterPro" id="IPR030392">
    <property type="entry name" value="S74_ICA"/>
</dbReference>
<proteinExistence type="predicted"/>
<organism evidence="3 4">
    <name type="scientific">Chryseolinea serpens</name>
    <dbReference type="NCBI Taxonomy" id="947013"/>
    <lineage>
        <taxon>Bacteria</taxon>
        <taxon>Pseudomonadati</taxon>
        <taxon>Bacteroidota</taxon>
        <taxon>Cytophagia</taxon>
        <taxon>Cytophagales</taxon>
        <taxon>Fulvivirgaceae</taxon>
        <taxon>Chryseolinea</taxon>
    </lineage>
</organism>
<dbReference type="SUPFAM" id="SSF101967">
    <property type="entry name" value="Adhesin YadA, collagen-binding domain"/>
    <property type="match status" value="1"/>
</dbReference>
<feature type="domain" description="Peptidase S74" evidence="2">
    <location>
        <begin position="259"/>
        <end position="377"/>
    </location>
</feature>
<gene>
    <name evidence="3" type="ORF">SAMN04488109_5988</name>
</gene>
<feature type="signal peptide" evidence="1">
    <location>
        <begin position="1"/>
        <end position="22"/>
    </location>
</feature>